<accession>A0ABX8UUX9</accession>
<evidence type="ECO:0000313" key="2">
    <source>
        <dbReference type="Proteomes" id="UP000826462"/>
    </source>
</evidence>
<sequence length="135" mass="15161">MYRKYHAGFREGREKYLNSRNVMRCSRVRAAFAWRCFGMLPACSRRLHGAVAHRIKALRMIMVNCVVYPEYLFGRADSLECSASVCRVCVARLCVRECAGGGFASGFSGESVSGFASGFSSEFARTEINVDYDQR</sequence>
<organism evidence="1 2">
    <name type="scientific">Paraburkholderia edwinii</name>
    <dbReference type="NCBI Taxonomy" id="2861782"/>
    <lineage>
        <taxon>Bacteria</taxon>
        <taxon>Pseudomonadati</taxon>
        <taxon>Pseudomonadota</taxon>
        <taxon>Betaproteobacteria</taxon>
        <taxon>Burkholderiales</taxon>
        <taxon>Burkholderiaceae</taxon>
        <taxon>Paraburkholderia</taxon>
    </lineage>
</organism>
<reference evidence="1 2" key="1">
    <citation type="submission" date="2021-07" db="EMBL/GenBank/DDBJ databases">
        <title>Paraburkholderia edwinii protects Aspergillus sp. from phenazines by acting as a toxin sponge.</title>
        <authorList>
            <person name="Dahlstrom K.M."/>
            <person name="Newman D.K."/>
        </authorList>
    </citation>
    <scope>NUCLEOTIDE SEQUENCE [LARGE SCALE GENOMIC DNA]</scope>
    <source>
        <strain evidence="1 2">Pe01</strain>
    </source>
</reference>
<dbReference type="Proteomes" id="UP000826462">
    <property type="component" value="Chromosome 2"/>
</dbReference>
<protein>
    <submittedName>
        <fullName evidence="1">Uncharacterized protein</fullName>
    </submittedName>
</protein>
<evidence type="ECO:0000313" key="1">
    <source>
        <dbReference type="EMBL" id="QYD71157.1"/>
    </source>
</evidence>
<dbReference type="RefSeq" id="WP_219800590.1">
    <property type="nucleotide sequence ID" value="NZ_CP080096.1"/>
</dbReference>
<name>A0ABX8UUX9_9BURK</name>
<gene>
    <name evidence="1" type="ORF">KZJ38_29345</name>
</gene>
<dbReference type="EMBL" id="CP080096">
    <property type="protein sequence ID" value="QYD71157.1"/>
    <property type="molecule type" value="Genomic_DNA"/>
</dbReference>
<keyword evidence="2" id="KW-1185">Reference proteome</keyword>
<proteinExistence type="predicted"/>